<evidence type="ECO:0000313" key="5">
    <source>
        <dbReference type="EMBL" id="GJH23713.1"/>
    </source>
</evidence>
<keyword evidence="2 5" id="KW-0548">Nucleotidyltransferase</keyword>
<dbReference type="InterPro" id="IPR029044">
    <property type="entry name" value="Nucleotide-diphossugar_trans"/>
</dbReference>
<name>A0AA37MGN8_9BURK</name>
<dbReference type="CDD" id="cd02523">
    <property type="entry name" value="PC_cytidylyltransferase"/>
    <property type="match status" value="1"/>
</dbReference>
<sequence length="266" mass="29272">MRAIILAAGMGLRLVQPEGQQKPKCLLRFGDNSGDASLLERHLHFLKSANVDEVVFVTGFKSEQIEAELASIDWKPKTEIVVNEAFTLGSVLSVHTARDAMTRGGDVLLMDADVLYDERIFEPLVAGGSVNRLLIDRDFEAGDEPVKLCVENGVPVELRKQVAAGLKYDTIGESVGFFRFDHVTATRLADICADYVATGRAKMPHEEAVRDLLLENLQNPSHVFDIADVTGAPWIEIDFQNDVKRAADEVLPQLNALRQFAGASQQ</sequence>
<organism evidence="5 6">
    <name type="scientific">Caballeronia novacaledonica</name>
    <dbReference type="NCBI Taxonomy" id="1544861"/>
    <lineage>
        <taxon>Bacteria</taxon>
        <taxon>Pseudomonadati</taxon>
        <taxon>Pseudomonadota</taxon>
        <taxon>Betaproteobacteria</taxon>
        <taxon>Burkholderiales</taxon>
        <taxon>Burkholderiaceae</taxon>
        <taxon>Caballeronia</taxon>
    </lineage>
</organism>
<comment type="caution">
    <text evidence="5">The sequence shown here is derived from an EMBL/GenBank/DDBJ whole genome shotgun (WGS) entry which is preliminary data.</text>
</comment>
<evidence type="ECO:0000256" key="1">
    <source>
        <dbReference type="ARBA" id="ARBA00022679"/>
    </source>
</evidence>
<keyword evidence="1" id="KW-0808">Transferase</keyword>
<proteinExistence type="predicted"/>
<dbReference type="InterPro" id="IPR025877">
    <property type="entry name" value="MobA-like_NTP_Trfase"/>
</dbReference>
<dbReference type="InterPro" id="IPR050065">
    <property type="entry name" value="GlmU-like"/>
</dbReference>
<keyword evidence="3" id="KW-0460">Magnesium</keyword>
<protein>
    <submittedName>
        <fullName evidence="5">Phosphocholine cytidylyltransferase family protein</fullName>
    </submittedName>
</protein>
<reference evidence="5" key="1">
    <citation type="submission" date="2022-09" db="EMBL/GenBank/DDBJ databases">
        <title>Isolation and characterization of 3-chlorobenzoate degrading bacteria from soils in Shizuoka.</title>
        <authorList>
            <person name="Ifat A."/>
            <person name="Ogawa N."/>
            <person name="Kimbara K."/>
            <person name="Moriuchi R."/>
            <person name="Dohra H."/>
            <person name="Shintani M."/>
        </authorList>
    </citation>
    <scope>NUCLEOTIDE SEQUENCE</scope>
    <source>
        <strain evidence="5">19CS4-2</strain>
    </source>
</reference>
<evidence type="ECO:0000313" key="6">
    <source>
        <dbReference type="Proteomes" id="UP001055111"/>
    </source>
</evidence>
<dbReference type="RefSeq" id="WP_238210083.1">
    <property type="nucleotide sequence ID" value="NZ_BPUS01000001.1"/>
</dbReference>
<dbReference type="Pfam" id="PF12804">
    <property type="entry name" value="NTP_transf_3"/>
    <property type="match status" value="1"/>
</dbReference>
<dbReference type="AlphaFoldDB" id="A0AA37MGN8"/>
<dbReference type="EMBL" id="BPUS01000001">
    <property type="protein sequence ID" value="GJH23713.1"/>
    <property type="molecule type" value="Genomic_DNA"/>
</dbReference>
<dbReference type="Proteomes" id="UP001055111">
    <property type="component" value="Unassembled WGS sequence"/>
</dbReference>
<dbReference type="SUPFAM" id="SSF53448">
    <property type="entry name" value="Nucleotide-diphospho-sugar transferases"/>
    <property type="match status" value="1"/>
</dbReference>
<evidence type="ECO:0000259" key="4">
    <source>
        <dbReference type="Pfam" id="PF12804"/>
    </source>
</evidence>
<dbReference type="PANTHER" id="PTHR43584">
    <property type="entry name" value="NUCLEOTIDYL TRANSFERASE"/>
    <property type="match status" value="1"/>
</dbReference>
<dbReference type="PANTHER" id="PTHR43584:SF8">
    <property type="entry name" value="N-ACETYLMURAMATE ALPHA-1-PHOSPHATE URIDYLYLTRANSFERASE"/>
    <property type="match status" value="1"/>
</dbReference>
<dbReference type="GO" id="GO:0016779">
    <property type="term" value="F:nucleotidyltransferase activity"/>
    <property type="evidence" value="ECO:0007669"/>
    <property type="project" value="UniProtKB-KW"/>
</dbReference>
<dbReference type="Gene3D" id="3.90.550.10">
    <property type="entry name" value="Spore Coat Polysaccharide Biosynthesis Protein SpsA, Chain A"/>
    <property type="match status" value="1"/>
</dbReference>
<evidence type="ECO:0000256" key="3">
    <source>
        <dbReference type="ARBA" id="ARBA00022842"/>
    </source>
</evidence>
<feature type="domain" description="MobA-like NTP transferase" evidence="4">
    <location>
        <begin position="3"/>
        <end position="126"/>
    </location>
</feature>
<gene>
    <name evidence="5" type="ORF">CBA19CS42_04375</name>
</gene>
<evidence type="ECO:0000256" key="2">
    <source>
        <dbReference type="ARBA" id="ARBA00022695"/>
    </source>
</evidence>
<accession>A0AA37MGN8</accession>